<dbReference type="RefSeq" id="WP_093370338.1">
    <property type="nucleotide sequence ID" value="NZ_FOQA01000002.1"/>
</dbReference>
<reference evidence="13" key="1">
    <citation type="submission" date="2016-10" db="EMBL/GenBank/DDBJ databases">
        <authorList>
            <person name="Varghese N."/>
            <person name="Submissions S."/>
        </authorList>
    </citation>
    <scope>NUCLEOTIDE SEQUENCE [LARGE SCALE GENOMIC DNA]</scope>
    <source>
        <strain evidence="13">Z-7934</strain>
    </source>
</reference>
<accession>A0A1I3C1P1</accession>
<keyword evidence="7 10" id="KW-0460">Magnesium</keyword>
<comment type="similarity">
    <text evidence="2 7">Belongs to the PanB family.</text>
</comment>
<protein>
    <recommendedName>
        <fullName evidence="7">3-methyl-2-oxobutanoate hydroxymethyltransferase</fullName>
        <ecNumber evidence="7">2.1.2.11</ecNumber>
    </recommendedName>
    <alternativeName>
        <fullName evidence="7">Ketopantoate hydroxymethyltransferase</fullName>
        <shortName evidence="7">KPHMT</shortName>
    </alternativeName>
</protein>
<feature type="domain" description="EF-hand" evidence="11">
    <location>
        <begin position="269"/>
        <end position="282"/>
    </location>
</feature>
<dbReference type="InterPro" id="IPR002048">
    <property type="entry name" value="EF_hand_dom"/>
</dbReference>
<feature type="binding site" evidence="7 10">
    <location>
        <position position="46"/>
    </location>
    <ligand>
        <name>Mg(2+)</name>
        <dbReference type="ChEBI" id="CHEBI:18420"/>
    </ligand>
</feature>
<dbReference type="PIRSF" id="PIRSF000388">
    <property type="entry name" value="Pantoate_hydroxy_MeTrfase"/>
    <property type="match status" value="1"/>
</dbReference>
<keyword evidence="4 7" id="KW-0566">Pantothenate biosynthesis</keyword>
<dbReference type="STRING" id="69895.SAMN05192551_102145"/>
<evidence type="ECO:0000256" key="8">
    <source>
        <dbReference type="PIRSR" id="PIRSR000388-1"/>
    </source>
</evidence>
<feature type="binding site" evidence="7 10">
    <location>
        <position position="117"/>
    </location>
    <ligand>
        <name>Mg(2+)</name>
        <dbReference type="ChEBI" id="CHEBI:18420"/>
    </ligand>
</feature>
<sequence>MAKKKSILDLIKMKKAGEQVAWITAYDYPTAMFAEAAGMDMLLVGDSLGMVTLGYSGTIPVTMEDCISHCQAVRRGAPNTWIIGDMPFGSYQSSDEQAVDNAVRFMKEADTDCIKLEGGVRIQSRIRAITDAGIPVIGHIGLTPQSSGQLGGFKAQGRTVENARGVIEDALAVQEAGAFAILVEAVPPELTEFITKKLDIPVYSIGAGACDGQLLISSDMVGKFQAFTPKFVKKYAEVAEVETNAYKQYIKEVKEGVFPSDEYVYHITDPIEEFEKLFKEFD</sequence>
<dbReference type="Gene3D" id="3.20.20.60">
    <property type="entry name" value="Phosphoenolpyruvate-binding domains"/>
    <property type="match status" value="1"/>
</dbReference>
<comment type="subunit">
    <text evidence="3 7">Homodecamer; pentamer of dimers.</text>
</comment>
<dbReference type="AlphaFoldDB" id="A0A1I3C1P1"/>
<dbReference type="UniPathway" id="UPA00028">
    <property type="reaction ID" value="UER00003"/>
</dbReference>
<dbReference type="FunFam" id="3.20.20.60:FF:000003">
    <property type="entry name" value="3-methyl-2-oxobutanoate hydroxymethyltransferase"/>
    <property type="match status" value="1"/>
</dbReference>
<keyword evidence="12" id="KW-0489">Methyltransferase</keyword>
<dbReference type="PROSITE" id="PS50222">
    <property type="entry name" value="EF_HAND_2"/>
    <property type="match status" value="1"/>
</dbReference>
<dbReference type="HAMAP" id="MF_00156">
    <property type="entry name" value="PanB"/>
    <property type="match status" value="1"/>
</dbReference>
<comment type="catalytic activity">
    <reaction evidence="7">
        <text>(6R)-5,10-methylene-5,6,7,8-tetrahydrofolate + 3-methyl-2-oxobutanoate + H2O = 2-dehydropantoate + (6S)-5,6,7,8-tetrahydrofolate</text>
        <dbReference type="Rhea" id="RHEA:11824"/>
        <dbReference type="ChEBI" id="CHEBI:11561"/>
        <dbReference type="ChEBI" id="CHEBI:11851"/>
        <dbReference type="ChEBI" id="CHEBI:15377"/>
        <dbReference type="ChEBI" id="CHEBI:15636"/>
        <dbReference type="ChEBI" id="CHEBI:57453"/>
        <dbReference type="EC" id="2.1.2.11"/>
    </reaction>
</comment>
<organism evidence="12 13">
    <name type="scientific">Tindallia magadiensis</name>
    <dbReference type="NCBI Taxonomy" id="69895"/>
    <lineage>
        <taxon>Bacteria</taxon>
        <taxon>Bacillati</taxon>
        <taxon>Bacillota</taxon>
        <taxon>Clostridia</taxon>
        <taxon>Peptostreptococcales</taxon>
        <taxon>Tindalliaceae</taxon>
        <taxon>Tindallia</taxon>
    </lineage>
</organism>
<keyword evidence="7 10" id="KW-0479">Metal-binding</keyword>
<dbReference type="SUPFAM" id="SSF51621">
    <property type="entry name" value="Phosphoenolpyruvate/pyruvate domain"/>
    <property type="match status" value="1"/>
</dbReference>
<feature type="binding site" evidence="7 9">
    <location>
        <position position="85"/>
    </location>
    <ligand>
        <name>3-methyl-2-oxobutanoate</name>
        <dbReference type="ChEBI" id="CHEBI:11851"/>
    </ligand>
</feature>
<proteinExistence type="inferred from homology"/>
<dbReference type="PANTHER" id="PTHR20881">
    <property type="entry name" value="3-METHYL-2-OXOBUTANOATE HYDROXYMETHYLTRANSFERASE"/>
    <property type="match status" value="1"/>
</dbReference>
<name>A0A1I3C1P1_9FIRM</name>
<dbReference type="InterPro" id="IPR015813">
    <property type="entry name" value="Pyrv/PenolPyrv_kinase-like_dom"/>
</dbReference>
<evidence type="ECO:0000313" key="12">
    <source>
        <dbReference type="EMBL" id="SFH68246.1"/>
    </source>
</evidence>
<dbReference type="GO" id="GO:0008168">
    <property type="term" value="F:methyltransferase activity"/>
    <property type="evidence" value="ECO:0007669"/>
    <property type="project" value="UniProtKB-KW"/>
</dbReference>
<dbReference type="GO" id="GO:0005737">
    <property type="term" value="C:cytoplasm"/>
    <property type="evidence" value="ECO:0007669"/>
    <property type="project" value="UniProtKB-SubCell"/>
</dbReference>
<dbReference type="Proteomes" id="UP000199287">
    <property type="component" value="Unassembled WGS sequence"/>
</dbReference>
<feature type="binding site" evidence="7 10">
    <location>
        <position position="85"/>
    </location>
    <ligand>
        <name>Mg(2+)</name>
        <dbReference type="ChEBI" id="CHEBI:18420"/>
    </ligand>
</feature>
<comment type="function">
    <text evidence="6 7">Catalyzes the reversible reaction in which hydroxymethyl group from 5,10-methylenetetrahydrofolate is transferred onto alpha-ketoisovalerate to form ketopantoate.</text>
</comment>
<comment type="pathway">
    <text evidence="1 7">Cofactor biosynthesis; (R)-pantothenate biosynthesis; (R)-pantoate from 3-methyl-2-oxobutanoate: step 1/2.</text>
</comment>
<dbReference type="EC" id="2.1.2.11" evidence="7"/>
<evidence type="ECO:0000259" key="11">
    <source>
        <dbReference type="PROSITE" id="PS50222"/>
    </source>
</evidence>
<dbReference type="GO" id="GO:0015940">
    <property type="term" value="P:pantothenate biosynthetic process"/>
    <property type="evidence" value="ECO:0007669"/>
    <property type="project" value="UniProtKB-UniRule"/>
</dbReference>
<evidence type="ECO:0000256" key="4">
    <source>
        <dbReference type="ARBA" id="ARBA00022655"/>
    </source>
</evidence>
<comment type="cofactor">
    <cofactor evidence="7 10">
        <name>Mg(2+)</name>
        <dbReference type="ChEBI" id="CHEBI:18420"/>
    </cofactor>
    <text evidence="7 10">Binds 1 Mg(2+) ion per subunit.</text>
</comment>
<feature type="active site" description="Proton acceptor" evidence="7 8">
    <location>
        <position position="184"/>
    </location>
</feature>
<dbReference type="OrthoDB" id="9781789at2"/>
<gene>
    <name evidence="7" type="primary">panB</name>
    <name evidence="12" type="ORF">SAMN05192551_102145</name>
</gene>
<dbReference type="CDD" id="cd06557">
    <property type="entry name" value="KPHMT-like"/>
    <property type="match status" value="1"/>
</dbReference>
<evidence type="ECO:0000256" key="9">
    <source>
        <dbReference type="PIRSR" id="PIRSR000388-2"/>
    </source>
</evidence>
<evidence type="ECO:0000256" key="5">
    <source>
        <dbReference type="ARBA" id="ARBA00022679"/>
    </source>
</evidence>
<dbReference type="GO" id="GO:0032259">
    <property type="term" value="P:methylation"/>
    <property type="evidence" value="ECO:0007669"/>
    <property type="project" value="UniProtKB-KW"/>
</dbReference>
<evidence type="ECO:0000256" key="3">
    <source>
        <dbReference type="ARBA" id="ARBA00011424"/>
    </source>
</evidence>
<dbReference type="GO" id="GO:0000287">
    <property type="term" value="F:magnesium ion binding"/>
    <property type="evidence" value="ECO:0007669"/>
    <property type="project" value="TreeGrafter"/>
</dbReference>
<keyword evidence="7" id="KW-0963">Cytoplasm</keyword>
<dbReference type="PANTHER" id="PTHR20881:SF0">
    <property type="entry name" value="3-METHYL-2-OXOBUTANOATE HYDROXYMETHYLTRANSFERASE"/>
    <property type="match status" value="1"/>
</dbReference>
<dbReference type="NCBIfam" id="NF001452">
    <property type="entry name" value="PRK00311.1"/>
    <property type="match status" value="1"/>
</dbReference>
<evidence type="ECO:0000256" key="1">
    <source>
        <dbReference type="ARBA" id="ARBA00005033"/>
    </source>
</evidence>
<feature type="binding site" evidence="7 9">
    <location>
        <begin position="46"/>
        <end position="47"/>
    </location>
    <ligand>
        <name>3-methyl-2-oxobutanoate</name>
        <dbReference type="ChEBI" id="CHEBI:11851"/>
    </ligand>
</feature>
<dbReference type="NCBIfam" id="TIGR00222">
    <property type="entry name" value="panB"/>
    <property type="match status" value="1"/>
</dbReference>
<dbReference type="InterPro" id="IPR040442">
    <property type="entry name" value="Pyrv_kinase-like_dom_sf"/>
</dbReference>
<evidence type="ECO:0000256" key="6">
    <source>
        <dbReference type="ARBA" id="ARBA00056497"/>
    </source>
</evidence>
<evidence type="ECO:0000256" key="10">
    <source>
        <dbReference type="PIRSR" id="PIRSR000388-3"/>
    </source>
</evidence>
<evidence type="ECO:0000313" key="13">
    <source>
        <dbReference type="Proteomes" id="UP000199287"/>
    </source>
</evidence>
<comment type="subcellular location">
    <subcellularLocation>
        <location evidence="7">Cytoplasm</location>
    </subcellularLocation>
</comment>
<keyword evidence="13" id="KW-1185">Reference proteome</keyword>
<dbReference type="InterPro" id="IPR003700">
    <property type="entry name" value="Pantoate_hydroxy_MeTrfase"/>
</dbReference>
<dbReference type="Pfam" id="PF02548">
    <property type="entry name" value="Pantoate_transf"/>
    <property type="match status" value="1"/>
</dbReference>
<dbReference type="GO" id="GO:0005509">
    <property type="term" value="F:calcium ion binding"/>
    <property type="evidence" value="ECO:0007669"/>
    <property type="project" value="InterPro"/>
</dbReference>
<feature type="binding site" evidence="7 9">
    <location>
        <position position="115"/>
    </location>
    <ligand>
        <name>3-methyl-2-oxobutanoate</name>
        <dbReference type="ChEBI" id="CHEBI:11851"/>
    </ligand>
</feature>
<keyword evidence="5 7" id="KW-0808">Transferase</keyword>
<evidence type="ECO:0000256" key="2">
    <source>
        <dbReference type="ARBA" id="ARBA00008676"/>
    </source>
</evidence>
<dbReference type="GO" id="GO:0003864">
    <property type="term" value="F:3-methyl-2-oxobutanoate hydroxymethyltransferase activity"/>
    <property type="evidence" value="ECO:0007669"/>
    <property type="project" value="UniProtKB-UniRule"/>
</dbReference>
<dbReference type="EMBL" id="FOQA01000002">
    <property type="protein sequence ID" value="SFH68246.1"/>
    <property type="molecule type" value="Genomic_DNA"/>
</dbReference>
<evidence type="ECO:0000256" key="7">
    <source>
        <dbReference type="HAMAP-Rule" id="MF_00156"/>
    </source>
</evidence>